<keyword evidence="6" id="KW-1185">Reference proteome</keyword>
<evidence type="ECO:0000256" key="2">
    <source>
        <dbReference type="ARBA" id="ARBA00022603"/>
    </source>
</evidence>
<proteinExistence type="inferred from homology"/>
<keyword evidence="2" id="KW-0489">Methyltransferase</keyword>
<protein>
    <recommendedName>
        <fullName evidence="7">Methyltransferase domain-containing protein</fullName>
    </recommendedName>
</protein>
<dbReference type="AlphaFoldDB" id="A0A9W7G362"/>
<keyword evidence="3" id="KW-0808">Transferase</keyword>
<evidence type="ECO:0000313" key="6">
    <source>
        <dbReference type="Proteomes" id="UP001165065"/>
    </source>
</evidence>
<organism evidence="5 6">
    <name type="scientific">Triparma columacea</name>
    <dbReference type="NCBI Taxonomy" id="722753"/>
    <lineage>
        <taxon>Eukaryota</taxon>
        <taxon>Sar</taxon>
        <taxon>Stramenopiles</taxon>
        <taxon>Ochrophyta</taxon>
        <taxon>Bolidophyceae</taxon>
        <taxon>Parmales</taxon>
        <taxon>Triparmaceae</taxon>
        <taxon>Triparma</taxon>
    </lineage>
</organism>
<dbReference type="GO" id="GO:0032259">
    <property type="term" value="P:methylation"/>
    <property type="evidence" value="ECO:0007669"/>
    <property type="project" value="UniProtKB-KW"/>
</dbReference>
<evidence type="ECO:0000256" key="3">
    <source>
        <dbReference type="ARBA" id="ARBA00022679"/>
    </source>
</evidence>
<feature type="region of interest" description="Disordered" evidence="4">
    <location>
        <begin position="216"/>
        <end position="236"/>
    </location>
</feature>
<gene>
    <name evidence="5" type="ORF">TrCOL_g5528</name>
</gene>
<evidence type="ECO:0000313" key="5">
    <source>
        <dbReference type="EMBL" id="GMI30277.1"/>
    </source>
</evidence>
<dbReference type="InterPro" id="IPR051419">
    <property type="entry name" value="Lys/N-term_MeTrsfase_sf"/>
</dbReference>
<evidence type="ECO:0000256" key="1">
    <source>
        <dbReference type="ARBA" id="ARBA00008361"/>
    </source>
</evidence>
<comment type="similarity">
    <text evidence="1">Belongs to the methyltransferase superfamily.</text>
</comment>
<sequence>MSKFGRSMIDFARANSPFFKSSTTQATPLSTPSYWNAIYNKLKGENFEWAVEPTSLVPTYQTVDGATHTSLTPGRWLVVGNGTSNLPQLMKEAGGKGVEVTACDFSQTVVKQMKSRQTGVEWVEMDCQSGIGEEKWDGVIDKGLIDGLYLAKDAEGVGKVSKNISKGLVPGGRWLTVSYTKKDYLSPLLGKGEWAKITAEELETVYLYSLLKRGENDQGGRGGGRKRRRRGRRNVR</sequence>
<accession>A0A9W7G362</accession>
<feature type="compositionally biased region" description="Basic residues" evidence="4">
    <location>
        <begin position="223"/>
        <end position="236"/>
    </location>
</feature>
<name>A0A9W7G362_9STRA</name>
<dbReference type="Proteomes" id="UP001165065">
    <property type="component" value="Unassembled WGS sequence"/>
</dbReference>
<reference evidence="6" key="1">
    <citation type="journal article" date="2023" name="Commun. Biol.">
        <title>Genome analysis of Parmales, the sister group of diatoms, reveals the evolutionary specialization of diatoms from phago-mixotrophs to photoautotrophs.</title>
        <authorList>
            <person name="Ban H."/>
            <person name="Sato S."/>
            <person name="Yoshikawa S."/>
            <person name="Yamada K."/>
            <person name="Nakamura Y."/>
            <person name="Ichinomiya M."/>
            <person name="Sato N."/>
            <person name="Blanc-Mathieu R."/>
            <person name="Endo H."/>
            <person name="Kuwata A."/>
            <person name="Ogata H."/>
        </authorList>
    </citation>
    <scope>NUCLEOTIDE SEQUENCE [LARGE SCALE GENOMIC DNA]</scope>
</reference>
<evidence type="ECO:0000256" key="4">
    <source>
        <dbReference type="SAM" id="MobiDB-lite"/>
    </source>
</evidence>
<dbReference type="GO" id="GO:0008168">
    <property type="term" value="F:methyltransferase activity"/>
    <property type="evidence" value="ECO:0007669"/>
    <property type="project" value="UniProtKB-KW"/>
</dbReference>
<dbReference type="OrthoDB" id="411785at2759"/>
<dbReference type="PANTHER" id="PTHR12176">
    <property type="entry name" value="SAM-DEPENDENT METHYLTRANSFERASE SUPERFAMILY PROTEIN"/>
    <property type="match status" value="1"/>
</dbReference>
<dbReference type="SUPFAM" id="SSF53335">
    <property type="entry name" value="S-adenosyl-L-methionine-dependent methyltransferases"/>
    <property type="match status" value="1"/>
</dbReference>
<dbReference type="InterPro" id="IPR029063">
    <property type="entry name" value="SAM-dependent_MTases_sf"/>
</dbReference>
<dbReference type="EMBL" id="BRYA01000702">
    <property type="protein sequence ID" value="GMI30277.1"/>
    <property type="molecule type" value="Genomic_DNA"/>
</dbReference>
<comment type="caution">
    <text evidence="5">The sequence shown here is derived from an EMBL/GenBank/DDBJ whole genome shotgun (WGS) entry which is preliminary data.</text>
</comment>
<evidence type="ECO:0008006" key="7">
    <source>
        <dbReference type="Google" id="ProtNLM"/>
    </source>
</evidence>
<dbReference type="Gene3D" id="3.40.50.150">
    <property type="entry name" value="Vaccinia Virus protein VP39"/>
    <property type="match status" value="1"/>
</dbReference>